<proteinExistence type="predicted"/>
<feature type="chain" id="PRO_5034152168" description="Secreted protein" evidence="1">
    <location>
        <begin position="25"/>
        <end position="103"/>
    </location>
</feature>
<reference evidence="2" key="1">
    <citation type="submission" date="2020-09" db="EMBL/GenBank/DDBJ databases">
        <title>Comparative genome analyses of four rice-infecting Rhizoctonia solani isolates reveal extensive enrichment of homogalacturonan modification genes.</title>
        <authorList>
            <person name="Lee D.-Y."/>
            <person name="Jeon J."/>
            <person name="Kim K.-T."/>
            <person name="Cheong K."/>
            <person name="Song H."/>
            <person name="Choi G."/>
            <person name="Ko J."/>
            <person name="Opiyo S.O."/>
            <person name="Zuo S."/>
            <person name="Madhav S."/>
            <person name="Lee Y.-H."/>
            <person name="Wang G.-L."/>
        </authorList>
    </citation>
    <scope>NUCLEOTIDE SEQUENCE</scope>
    <source>
        <strain evidence="2">AG1-IA YN-7</strain>
    </source>
</reference>
<evidence type="ECO:0000313" key="2">
    <source>
        <dbReference type="EMBL" id="KAF8672889.1"/>
    </source>
</evidence>
<accession>A0A8H7H1Q8</accession>
<protein>
    <recommendedName>
        <fullName evidence="4">Secreted protein</fullName>
    </recommendedName>
</protein>
<dbReference type="EMBL" id="JACYCC010000179">
    <property type="protein sequence ID" value="KAF8672889.1"/>
    <property type="molecule type" value="Genomic_DNA"/>
</dbReference>
<comment type="caution">
    <text evidence="2">The sequence shown here is derived from an EMBL/GenBank/DDBJ whole genome shotgun (WGS) entry which is preliminary data.</text>
</comment>
<evidence type="ECO:0008006" key="4">
    <source>
        <dbReference type="Google" id="ProtNLM"/>
    </source>
</evidence>
<dbReference type="Proteomes" id="UP000650582">
    <property type="component" value="Unassembled WGS sequence"/>
</dbReference>
<evidence type="ECO:0000313" key="3">
    <source>
        <dbReference type="Proteomes" id="UP000650582"/>
    </source>
</evidence>
<evidence type="ECO:0000256" key="1">
    <source>
        <dbReference type="SAM" id="SignalP"/>
    </source>
</evidence>
<name>A0A8H7H1Q8_9AGAM</name>
<organism evidence="2 3">
    <name type="scientific">Rhizoctonia solani</name>
    <dbReference type="NCBI Taxonomy" id="456999"/>
    <lineage>
        <taxon>Eukaryota</taxon>
        <taxon>Fungi</taxon>
        <taxon>Dikarya</taxon>
        <taxon>Basidiomycota</taxon>
        <taxon>Agaricomycotina</taxon>
        <taxon>Agaricomycetes</taxon>
        <taxon>Cantharellales</taxon>
        <taxon>Ceratobasidiaceae</taxon>
        <taxon>Rhizoctonia</taxon>
    </lineage>
</organism>
<gene>
    <name evidence="2" type="ORF">RHS04_07740</name>
</gene>
<dbReference type="AlphaFoldDB" id="A0A8H7H1Q8"/>
<sequence>MARCLRLQLLSFLTTSCELTVARSFTHQLPFFFCESYPPPPRPVYDVVRPLTLLARWRGPAGTPVWRTASPPLTHVHSPVPVVSLSQCMYTPPLLALYWPKAK</sequence>
<keyword evidence="1" id="KW-0732">Signal</keyword>
<feature type="signal peptide" evidence="1">
    <location>
        <begin position="1"/>
        <end position="24"/>
    </location>
</feature>
<dbReference type="PROSITE" id="PS51257">
    <property type="entry name" value="PROKAR_LIPOPROTEIN"/>
    <property type="match status" value="1"/>
</dbReference>